<keyword evidence="2" id="KW-1185">Reference proteome</keyword>
<dbReference type="Proteomes" id="UP000644610">
    <property type="component" value="Unassembled WGS sequence"/>
</dbReference>
<dbReference type="Pfam" id="PF14390">
    <property type="entry name" value="DUF4420"/>
    <property type="match status" value="1"/>
</dbReference>
<reference evidence="1" key="1">
    <citation type="submission" date="2021-01" db="EMBL/GenBank/DDBJ databases">
        <title>Whole genome shotgun sequence of Planotetraspora silvatica NBRC 100141.</title>
        <authorList>
            <person name="Komaki H."/>
            <person name="Tamura T."/>
        </authorList>
    </citation>
    <scope>NUCLEOTIDE SEQUENCE</scope>
    <source>
        <strain evidence="1">NBRC 100141</strain>
    </source>
</reference>
<dbReference type="AlphaFoldDB" id="A0A8J3XL38"/>
<dbReference type="EMBL" id="BOOQ01000008">
    <property type="protein sequence ID" value="GII45094.1"/>
    <property type="molecule type" value="Genomic_DNA"/>
</dbReference>
<dbReference type="RefSeq" id="WP_203972732.1">
    <property type="nucleotide sequence ID" value="NZ_BAAAKY010000022.1"/>
</dbReference>
<evidence type="ECO:0000313" key="1">
    <source>
        <dbReference type="EMBL" id="GII45094.1"/>
    </source>
</evidence>
<accession>A0A8J3XL38</accession>
<protein>
    <recommendedName>
        <fullName evidence="3">PD-(D/E)XK motif protein</fullName>
    </recommendedName>
</protein>
<sequence length="324" mass="36887">MTAPDRHISADSFEDFVQRAIPLEHPIPGEPRLILFIDPRRQEIGLRAQADTSQPRLETGLEHVRLRPVQRGVDRFLEIAITDPRMFADAYPLLCAVADRVQLQGLNLRVALSDTLRILGRLLARTDTLPIEKELGLFGELMLLLGLSREVGPQEALDAWRGTEGEEHDFGLRGHDIEVKTTSAERRTHWIGSLTQLHPTGDRPLWLVSHQLTRAESSDGHTLPELIDAVRHRLEDLRSAFDRRLHDTGWREPYRETSRTRWRRRETSAAFAVDDGFPSLTPQRLRGLALERIPEVRYRVDLTQQPFGPVAPDFLLKALTGETA</sequence>
<dbReference type="InterPro" id="IPR025534">
    <property type="entry name" value="DUF4420"/>
</dbReference>
<organism evidence="1 2">
    <name type="scientific">Planotetraspora silvatica</name>
    <dbReference type="NCBI Taxonomy" id="234614"/>
    <lineage>
        <taxon>Bacteria</taxon>
        <taxon>Bacillati</taxon>
        <taxon>Actinomycetota</taxon>
        <taxon>Actinomycetes</taxon>
        <taxon>Streptosporangiales</taxon>
        <taxon>Streptosporangiaceae</taxon>
        <taxon>Planotetraspora</taxon>
    </lineage>
</organism>
<proteinExistence type="predicted"/>
<gene>
    <name evidence="1" type="ORF">Psi02_15180</name>
</gene>
<evidence type="ECO:0000313" key="2">
    <source>
        <dbReference type="Proteomes" id="UP000644610"/>
    </source>
</evidence>
<evidence type="ECO:0008006" key="3">
    <source>
        <dbReference type="Google" id="ProtNLM"/>
    </source>
</evidence>
<comment type="caution">
    <text evidence="1">The sequence shown here is derived from an EMBL/GenBank/DDBJ whole genome shotgun (WGS) entry which is preliminary data.</text>
</comment>
<name>A0A8J3XL38_9ACTN</name>